<gene>
    <name evidence="2" type="ORF">GQ588_04065</name>
</gene>
<proteinExistence type="predicted"/>
<dbReference type="AlphaFoldDB" id="A0A857DGX9"/>
<dbReference type="SMART" id="SM00871">
    <property type="entry name" value="AraC_E_bind"/>
    <property type="match status" value="1"/>
</dbReference>
<name>A0A857DGX9_9FIRM</name>
<feature type="domain" description="AraC effector-binding" evidence="1">
    <location>
        <begin position="2"/>
        <end position="151"/>
    </location>
</feature>
<protein>
    <submittedName>
        <fullName evidence="2">AraC family transcriptional regulator</fullName>
    </submittedName>
</protein>
<dbReference type="InterPro" id="IPR029442">
    <property type="entry name" value="GyrI-like"/>
</dbReference>
<accession>A0A857DGX9</accession>
<dbReference type="PANTHER" id="PTHR40055:SF1">
    <property type="entry name" value="TRANSCRIPTIONAL REGULATOR YGIV-RELATED"/>
    <property type="match status" value="1"/>
</dbReference>
<dbReference type="SUPFAM" id="SSF55136">
    <property type="entry name" value="Probable bacterial effector-binding domain"/>
    <property type="match status" value="1"/>
</dbReference>
<evidence type="ECO:0000313" key="3">
    <source>
        <dbReference type="Proteomes" id="UP000430508"/>
    </source>
</evidence>
<dbReference type="Pfam" id="PF06445">
    <property type="entry name" value="GyrI-like"/>
    <property type="match status" value="1"/>
</dbReference>
<dbReference type="RefSeq" id="WP_015044433.1">
    <property type="nucleotide sequence ID" value="NZ_CP046996.1"/>
</dbReference>
<dbReference type="Gene3D" id="3.20.80.10">
    <property type="entry name" value="Regulatory factor, effector binding domain"/>
    <property type="match status" value="1"/>
</dbReference>
<reference evidence="2 3" key="1">
    <citation type="submission" date="2019-12" db="EMBL/GenBank/DDBJ databases">
        <title>Sequence classification of anaerobic respiratory reductive dehalogenases: First we see many, then we see few.</title>
        <authorList>
            <person name="Molenda O."/>
            <person name="Puentes Jacome L.A."/>
            <person name="Cao X."/>
            <person name="Nesbo C.L."/>
            <person name="Tang S."/>
            <person name="Morson N."/>
            <person name="Patron J."/>
            <person name="Lomheim L."/>
            <person name="Wishart D.S."/>
            <person name="Edwards E.A."/>
        </authorList>
    </citation>
    <scope>NUCLEOTIDE SEQUENCE [LARGE SCALE GENOMIC DNA]</scope>
    <source>
        <strain evidence="2 3">12DCA</strain>
    </source>
</reference>
<evidence type="ECO:0000313" key="2">
    <source>
        <dbReference type="EMBL" id="QGZ99877.1"/>
    </source>
</evidence>
<evidence type="ECO:0000259" key="1">
    <source>
        <dbReference type="SMART" id="SM00871"/>
    </source>
</evidence>
<dbReference type="EMBL" id="CP046996">
    <property type="protein sequence ID" value="QGZ99877.1"/>
    <property type="molecule type" value="Genomic_DNA"/>
</dbReference>
<sequence>MFQIELSERKAQPALMVRTKTAVAELPKVIGESYGKIMGYLNELGVQPVDAPYTAYYNLDMENLDVEMGFPVAKLFPDKEDIHPREIPAGKFVSCIYKGPYSGMQQPYNEMFRWIEENGCKPAGEYYEYYYNAPSDVPESELLTKIVMPVIQK</sequence>
<organism evidence="2 3">
    <name type="scientific">Dehalobacter restrictus</name>
    <dbReference type="NCBI Taxonomy" id="55583"/>
    <lineage>
        <taxon>Bacteria</taxon>
        <taxon>Bacillati</taxon>
        <taxon>Bacillota</taxon>
        <taxon>Clostridia</taxon>
        <taxon>Eubacteriales</taxon>
        <taxon>Desulfitobacteriaceae</taxon>
        <taxon>Dehalobacter</taxon>
    </lineage>
</organism>
<dbReference type="Proteomes" id="UP000430508">
    <property type="component" value="Chromosome"/>
</dbReference>
<dbReference type="InterPro" id="IPR011256">
    <property type="entry name" value="Reg_factor_effector_dom_sf"/>
</dbReference>
<dbReference type="InterPro" id="IPR010499">
    <property type="entry name" value="AraC_E-bd"/>
</dbReference>
<dbReference type="PANTHER" id="PTHR40055">
    <property type="entry name" value="TRANSCRIPTIONAL REGULATOR YGIV-RELATED"/>
    <property type="match status" value="1"/>
</dbReference>
<dbReference type="InterPro" id="IPR050908">
    <property type="entry name" value="SmbC-like"/>
</dbReference>